<keyword evidence="4" id="KW-0067">ATP-binding</keyword>
<dbReference type="GO" id="GO:0006338">
    <property type="term" value="P:chromatin remodeling"/>
    <property type="evidence" value="ECO:0007669"/>
    <property type="project" value="TreeGrafter"/>
</dbReference>
<dbReference type="SUPFAM" id="SSF52540">
    <property type="entry name" value="P-loop containing nucleoside triphosphate hydrolases"/>
    <property type="match status" value="1"/>
</dbReference>
<evidence type="ECO:0000256" key="3">
    <source>
        <dbReference type="ARBA" id="ARBA00022806"/>
    </source>
</evidence>
<feature type="region of interest" description="Disordered" evidence="5">
    <location>
        <begin position="246"/>
        <end position="268"/>
    </location>
</feature>
<dbReference type="GO" id="GO:0000812">
    <property type="term" value="C:Swr1 complex"/>
    <property type="evidence" value="ECO:0007669"/>
    <property type="project" value="TreeGrafter"/>
</dbReference>
<feature type="compositionally biased region" description="Acidic residues" evidence="5">
    <location>
        <begin position="193"/>
        <end position="204"/>
    </location>
</feature>
<dbReference type="EMBL" id="LSSN01002087">
    <property type="protein sequence ID" value="OMJ17301.1"/>
    <property type="molecule type" value="Genomic_DNA"/>
</dbReference>
<gene>
    <name evidence="6" type="ORF">AYI70_g6065</name>
</gene>
<comment type="subcellular location">
    <subcellularLocation>
        <location evidence="1">Nucleus</location>
    </subcellularLocation>
</comment>
<keyword evidence="2" id="KW-0547">Nucleotide-binding</keyword>
<accession>A0A1R1XRP3</accession>
<dbReference type="GO" id="GO:0004386">
    <property type="term" value="F:helicase activity"/>
    <property type="evidence" value="ECO:0007669"/>
    <property type="project" value="UniProtKB-KW"/>
</dbReference>
<keyword evidence="3 6" id="KW-0347">Helicase</keyword>
<dbReference type="GO" id="GO:0005524">
    <property type="term" value="F:ATP binding"/>
    <property type="evidence" value="ECO:0007669"/>
    <property type="project" value="UniProtKB-KW"/>
</dbReference>
<feature type="compositionally biased region" description="Low complexity" evidence="5">
    <location>
        <begin position="64"/>
        <end position="75"/>
    </location>
</feature>
<dbReference type="Proteomes" id="UP000187283">
    <property type="component" value="Unassembled WGS sequence"/>
</dbReference>
<proteinExistence type="predicted"/>
<dbReference type="PANTHER" id="PTHR45685:SF1">
    <property type="entry name" value="HELICASE SRCAP"/>
    <property type="match status" value="1"/>
</dbReference>
<reference evidence="6 7" key="1">
    <citation type="submission" date="2017-01" db="EMBL/GenBank/DDBJ databases">
        <authorList>
            <person name="Mah S.A."/>
            <person name="Swanson W.J."/>
            <person name="Moy G.W."/>
            <person name="Vacquier V.D."/>
        </authorList>
    </citation>
    <scope>NUCLEOTIDE SEQUENCE [LARGE SCALE GENOMIC DNA]</scope>
    <source>
        <strain evidence="6 7">GSMNP</strain>
    </source>
</reference>
<protein>
    <submittedName>
        <fullName evidence="6">Putative ATP-dependent helicase</fullName>
    </submittedName>
</protein>
<feature type="region of interest" description="Disordered" evidence="5">
    <location>
        <begin position="54"/>
        <end position="104"/>
    </location>
</feature>
<evidence type="ECO:0000256" key="2">
    <source>
        <dbReference type="ARBA" id="ARBA00022741"/>
    </source>
</evidence>
<dbReference type="Gene3D" id="3.40.50.300">
    <property type="entry name" value="P-loop containing nucleotide triphosphate hydrolases"/>
    <property type="match status" value="1"/>
</dbReference>
<dbReference type="GO" id="GO:0016887">
    <property type="term" value="F:ATP hydrolysis activity"/>
    <property type="evidence" value="ECO:0007669"/>
    <property type="project" value="TreeGrafter"/>
</dbReference>
<evidence type="ECO:0000313" key="7">
    <source>
        <dbReference type="Proteomes" id="UP000187283"/>
    </source>
</evidence>
<feature type="compositionally biased region" description="Polar residues" evidence="5">
    <location>
        <begin position="54"/>
        <end position="63"/>
    </location>
</feature>
<feature type="region of interest" description="Disordered" evidence="5">
    <location>
        <begin position="178"/>
        <end position="206"/>
    </location>
</feature>
<dbReference type="AlphaFoldDB" id="A0A1R1XRP3"/>
<dbReference type="InterPro" id="IPR050520">
    <property type="entry name" value="INO80/SWR1_helicase"/>
</dbReference>
<evidence type="ECO:0000256" key="5">
    <source>
        <dbReference type="SAM" id="MobiDB-lite"/>
    </source>
</evidence>
<evidence type="ECO:0000256" key="4">
    <source>
        <dbReference type="ARBA" id="ARBA00022840"/>
    </source>
</evidence>
<evidence type="ECO:0000313" key="6">
    <source>
        <dbReference type="EMBL" id="OMJ17301.1"/>
    </source>
</evidence>
<evidence type="ECO:0000256" key="1">
    <source>
        <dbReference type="ARBA" id="ARBA00004123"/>
    </source>
</evidence>
<dbReference type="STRING" id="133412.A0A1R1XRP3"/>
<keyword evidence="3 6" id="KW-0378">Hydrolase</keyword>
<comment type="caution">
    <text evidence="6">The sequence shown here is derived from an EMBL/GenBank/DDBJ whole genome shotgun (WGS) entry which is preliminary data.</text>
</comment>
<dbReference type="GO" id="GO:0042393">
    <property type="term" value="F:histone binding"/>
    <property type="evidence" value="ECO:0007669"/>
    <property type="project" value="TreeGrafter"/>
</dbReference>
<dbReference type="InterPro" id="IPR027417">
    <property type="entry name" value="P-loop_NTPase"/>
</dbReference>
<keyword evidence="7" id="KW-1185">Reference proteome</keyword>
<feature type="compositionally biased region" description="Basic residues" evidence="5">
    <location>
        <begin position="88"/>
        <end position="97"/>
    </location>
</feature>
<dbReference type="GO" id="GO:0003677">
    <property type="term" value="F:DNA binding"/>
    <property type="evidence" value="ECO:0007669"/>
    <property type="project" value="UniProtKB-KW"/>
</dbReference>
<name>A0A1R1XRP3_9FUNG</name>
<feature type="compositionally biased region" description="Polar residues" evidence="5">
    <location>
        <begin position="246"/>
        <end position="264"/>
    </location>
</feature>
<dbReference type="OrthoDB" id="448448at2759"/>
<sequence>MDNQCMDRCHRIGQIKDVKVFRMICSGSVEESIWQKSLQKRMLDQVVIQDGNFSNNRGTSDLVNGTAGNTGTDDTSNVKDESISGNKSSKKKRRKTGGVRGSNNSGIDWTDLAIDVLDNFPKSTENVSYNQNRYETTIQSNYNESSEVLQADLEDEIALQLAMKELETVDEADFQELANENDSKLIGSKGDESDSNSDAIDDTQDSALKSTNRALDETSERDNANVQLNIEKEFNLKPESLHNTLNQPAAENKSVLDTETASNNDEAKIDGNTDVSYINSKLDLVSPRNFGENISDRIVECAKLDDEEESEEIGHIDDYIADYVSKYMM</sequence>
<dbReference type="PANTHER" id="PTHR45685">
    <property type="entry name" value="HELICASE SRCAP-RELATED"/>
    <property type="match status" value="1"/>
</dbReference>
<organism evidence="6 7">
    <name type="scientific">Smittium culicis</name>
    <dbReference type="NCBI Taxonomy" id="133412"/>
    <lineage>
        <taxon>Eukaryota</taxon>
        <taxon>Fungi</taxon>
        <taxon>Fungi incertae sedis</taxon>
        <taxon>Zoopagomycota</taxon>
        <taxon>Kickxellomycotina</taxon>
        <taxon>Harpellomycetes</taxon>
        <taxon>Harpellales</taxon>
        <taxon>Legeriomycetaceae</taxon>
        <taxon>Smittium</taxon>
    </lineage>
</organism>